<keyword evidence="3 5" id="KW-0378">Hydrolase</keyword>
<keyword evidence="2" id="KW-0732">Signal</keyword>
<dbReference type="PANTHER" id="PTHR43817:SF1">
    <property type="entry name" value="HYDROLASE, FAMILY 43, PUTATIVE (AFU_ORTHOLOGUE AFUA_3G01660)-RELATED"/>
    <property type="match status" value="1"/>
</dbReference>
<feature type="region of interest" description="Disordered" evidence="6">
    <location>
        <begin position="310"/>
        <end position="331"/>
    </location>
</feature>
<comment type="similarity">
    <text evidence="1 5">Belongs to the glycosyl hydrolase 43 family.</text>
</comment>
<gene>
    <name evidence="7" type="ORF">F7231_08385</name>
</gene>
<evidence type="ECO:0000313" key="7">
    <source>
        <dbReference type="EMBL" id="NID10190.1"/>
    </source>
</evidence>
<dbReference type="CDD" id="cd18820">
    <property type="entry name" value="GH43_LbAraf43-like"/>
    <property type="match status" value="1"/>
</dbReference>
<reference evidence="8" key="1">
    <citation type="submission" date="2019-09" db="EMBL/GenBank/DDBJ databases">
        <authorList>
            <person name="Jung D.-H."/>
        </authorList>
    </citation>
    <scope>NUCLEOTIDE SEQUENCE [LARGE SCALE GENOMIC DNA]</scope>
    <source>
        <strain evidence="8">JA-25</strain>
    </source>
</reference>
<proteinExistence type="inferred from homology"/>
<dbReference type="Gene3D" id="2.115.10.20">
    <property type="entry name" value="Glycosyl hydrolase domain, family 43"/>
    <property type="match status" value="1"/>
</dbReference>
<evidence type="ECO:0000256" key="3">
    <source>
        <dbReference type="ARBA" id="ARBA00022801"/>
    </source>
</evidence>
<dbReference type="InterPro" id="IPR006710">
    <property type="entry name" value="Glyco_hydro_43"/>
</dbReference>
<evidence type="ECO:0000256" key="5">
    <source>
        <dbReference type="RuleBase" id="RU361187"/>
    </source>
</evidence>
<keyword evidence="4 5" id="KW-0326">Glycosidase</keyword>
<organism evidence="7 8">
    <name type="scientific">Fibrivirga algicola</name>
    <dbReference type="NCBI Taxonomy" id="2950420"/>
    <lineage>
        <taxon>Bacteria</taxon>
        <taxon>Pseudomonadati</taxon>
        <taxon>Bacteroidota</taxon>
        <taxon>Cytophagia</taxon>
        <taxon>Cytophagales</taxon>
        <taxon>Spirosomataceae</taxon>
        <taxon>Fibrivirga</taxon>
    </lineage>
</organism>
<dbReference type="Proteomes" id="UP000606008">
    <property type="component" value="Unassembled WGS sequence"/>
</dbReference>
<sequence>MSTKKGFNNSLLPYGPDPWAACHDGFYYYTHSTRTNLTIWRTRDITDLANAEQKVVWNVPDDGPFSKNMWAPELHYLADGTGQMCWYAYLSAGEDRDAGDQRIWVLENEDCDPLGGEWQIKGELTTSANKWGIDGTIIDLNGQLYLSWSGWEADENGQQNIYLCRMRNPWTCIGERLLLSEPTLPWERHNHDPAPDSPHNHVFVNEAPAFLRHNDHLFIAYSASGCWTDEYTLGLLTARVDSDLMQPSSWTKAQEPVFKTSVRNRVYGPGHGCFFQTENGQTWFLYHANPGPGKGCENERTPRLQRVRWHRDGSPNFGVPSAETRKMERPV</sequence>
<comment type="caution">
    <text evidence="7">The sequence shown here is derived from an EMBL/GenBank/DDBJ whole genome shotgun (WGS) entry which is preliminary data.</text>
</comment>
<keyword evidence="8" id="KW-1185">Reference proteome</keyword>
<evidence type="ECO:0000256" key="1">
    <source>
        <dbReference type="ARBA" id="ARBA00009865"/>
    </source>
</evidence>
<dbReference type="EMBL" id="WAEL01000002">
    <property type="protein sequence ID" value="NID10190.1"/>
    <property type="molecule type" value="Genomic_DNA"/>
</dbReference>
<evidence type="ECO:0000256" key="4">
    <source>
        <dbReference type="ARBA" id="ARBA00023295"/>
    </source>
</evidence>
<name>A0ABX0QCV0_9BACT</name>
<accession>A0ABX0QCV0</accession>
<evidence type="ECO:0000256" key="2">
    <source>
        <dbReference type="ARBA" id="ARBA00022729"/>
    </source>
</evidence>
<dbReference type="PIRSF" id="PIRSF025414">
    <property type="entry name" value="Alpha-L-arabinofuranosidase"/>
    <property type="match status" value="1"/>
</dbReference>
<dbReference type="SUPFAM" id="SSF75005">
    <property type="entry name" value="Arabinanase/levansucrase/invertase"/>
    <property type="match status" value="1"/>
</dbReference>
<dbReference type="Pfam" id="PF04616">
    <property type="entry name" value="Glyco_hydro_43"/>
    <property type="match status" value="1"/>
</dbReference>
<dbReference type="RefSeq" id="WP_166691560.1">
    <property type="nucleotide sequence ID" value="NZ_WAEL01000002.1"/>
</dbReference>
<evidence type="ECO:0000256" key="6">
    <source>
        <dbReference type="SAM" id="MobiDB-lite"/>
    </source>
</evidence>
<reference evidence="8" key="2">
    <citation type="submission" date="2023-07" db="EMBL/GenBank/DDBJ databases">
        <authorList>
            <person name="Jung D.-H."/>
        </authorList>
    </citation>
    <scope>NUCLEOTIDE SEQUENCE [LARGE SCALE GENOMIC DNA]</scope>
    <source>
        <strain evidence="8">JA-25</strain>
    </source>
</reference>
<dbReference type="InterPro" id="IPR023296">
    <property type="entry name" value="Glyco_hydro_beta-prop_sf"/>
</dbReference>
<dbReference type="PANTHER" id="PTHR43817">
    <property type="entry name" value="GLYCOSYL HYDROLASE"/>
    <property type="match status" value="1"/>
</dbReference>
<evidence type="ECO:0000313" key="8">
    <source>
        <dbReference type="Proteomes" id="UP000606008"/>
    </source>
</evidence>
<protein>
    <submittedName>
        <fullName evidence="7">Family 43 glycosylhydrolase</fullName>
    </submittedName>
</protein>
<dbReference type="InterPro" id="IPR016828">
    <property type="entry name" value="Alpha-L-arabinofuranosidase"/>
</dbReference>